<feature type="active site" evidence="16">
    <location>
        <position position="61"/>
    </location>
</feature>
<evidence type="ECO:0000256" key="12">
    <source>
        <dbReference type="ARBA" id="ARBA00022840"/>
    </source>
</evidence>
<keyword evidence="16" id="KW-0378">Hydrolase</keyword>
<dbReference type="Proteomes" id="UP000193978">
    <property type="component" value="Chromosome"/>
</dbReference>
<dbReference type="Gene3D" id="3.40.50.180">
    <property type="entry name" value="Methylesterase CheB, C-terminal domain"/>
    <property type="match status" value="1"/>
</dbReference>
<dbReference type="InterPro" id="IPR036097">
    <property type="entry name" value="HisK_dim/P_sf"/>
</dbReference>
<evidence type="ECO:0000256" key="2">
    <source>
        <dbReference type="ARBA" id="ARBA00001541"/>
    </source>
</evidence>
<feature type="domain" description="CheB-type methylesterase" evidence="22">
    <location>
        <begin position="22"/>
        <end position="210"/>
    </location>
</feature>
<feature type="domain" description="PAC" evidence="21">
    <location>
        <begin position="806"/>
        <end position="856"/>
    </location>
</feature>
<dbReference type="GO" id="GO:0006935">
    <property type="term" value="P:chemotaxis"/>
    <property type="evidence" value="ECO:0007669"/>
    <property type="project" value="UniProtKB-UniRule"/>
</dbReference>
<feature type="region of interest" description="Disordered" evidence="18">
    <location>
        <begin position="505"/>
        <end position="531"/>
    </location>
</feature>
<dbReference type="KEGG" id="mbry:B1812_09205"/>
<reference evidence="24 25" key="1">
    <citation type="submission" date="2017-02" db="EMBL/GenBank/DDBJ databases">
        <authorList>
            <person name="Peterson S.W."/>
        </authorList>
    </citation>
    <scope>NUCLEOTIDE SEQUENCE [LARGE SCALE GENOMIC DNA]</scope>
    <source>
        <strain evidence="24 25">S285</strain>
    </source>
</reference>
<feature type="compositionally biased region" description="Low complexity" evidence="18">
    <location>
        <begin position="7"/>
        <end position="16"/>
    </location>
</feature>
<dbReference type="Pfam" id="PF02518">
    <property type="entry name" value="HATPase_c"/>
    <property type="match status" value="1"/>
</dbReference>
<dbReference type="NCBIfam" id="TIGR00229">
    <property type="entry name" value="sensory_box"/>
    <property type="match status" value="1"/>
</dbReference>
<dbReference type="AlphaFoldDB" id="A0A1W6MUE0"/>
<dbReference type="InterPro" id="IPR050903">
    <property type="entry name" value="Bact_Chemotaxis_MeTrfase"/>
</dbReference>
<evidence type="ECO:0000256" key="3">
    <source>
        <dbReference type="ARBA" id="ARBA00001971"/>
    </source>
</evidence>
<name>A0A1W6MUE0_9HYPH</name>
<feature type="domain" description="CheR-type methyltransferase" evidence="23">
    <location>
        <begin position="214"/>
        <end position="484"/>
    </location>
</feature>
<dbReference type="SUPFAM" id="SSF55785">
    <property type="entry name" value="PYP-like sensor domain (PAS domain)"/>
    <property type="match status" value="2"/>
</dbReference>
<keyword evidence="10" id="KW-0547">Nucleotide-binding</keyword>
<comment type="catalytic activity">
    <reaction evidence="2">
        <text>L-glutamyl-[protein] + S-adenosyl-L-methionine = [protein]-L-glutamate 5-O-methyl ester + S-adenosyl-L-homocysteine</text>
        <dbReference type="Rhea" id="RHEA:24452"/>
        <dbReference type="Rhea" id="RHEA-COMP:10208"/>
        <dbReference type="Rhea" id="RHEA-COMP:10311"/>
        <dbReference type="ChEBI" id="CHEBI:29973"/>
        <dbReference type="ChEBI" id="CHEBI:57856"/>
        <dbReference type="ChEBI" id="CHEBI:59789"/>
        <dbReference type="ChEBI" id="CHEBI:82795"/>
        <dbReference type="EC" id="2.1.1.80"/>
    </reaction>
</comment>
<dbReference type="InterPro" id="IPR003661">
    <property type="entry name" value="HisK_dim/P_dom"/>
</dbReference>
<evidence type="ECO:0000256" key="4">
    <source>
        <dbReference type="ARBA" id="ARBA00012438"/>
    </source>
</evidence>
<evidence type="ECO:0000256" key="8">
    <source>
        <dbReference type="ARBA" id="ARBA00022679"/>
    </source>
</evidence>
<dbReference type="GO" id="GO:0005737">
    <property type="term" value="C:cytoplasm"/>
    <property type="evidence" value="ECO:0007669"/>
    <property type="project" value="InterPro"/>
</dbReference>
<feature type="domain" description="PAC" evidence="21">
    <location>
        <begin position="934"/>
        <end position="984"/>
    </location>
</feature>
<keyword evidence="7" id="KW-0349">Heme</keyword>
<dbReference type="RefSeq" id="WP_085771320.1">
    <property type="nucleotide sequence ID" value="NZ_AP027149.1"/>
</dbReference>
<evidence type="ECO:0000256" key="10">
    <source>
        <dbReference type="ARBA" id="ARBA00022741"/>
    </source>
</evidence>
<dbReference type="CDD" id="cd16434">
    <property type="entry name" value="CheB-CheR_fusion"/>
    <property type="match status" value="1"/>
</dbReference>
<dbReference type="SMART" id="SM00086">
    <property type="entry name" value="PAC"/>
    <property type="match status" value="2"/>
</dbReference>
<dbReference type="PROSITE" id="PS50122">
    <property type="entry name" value="CHEB"/>
    <property type="match status" value="1"/>
</dbReference>
<dbReference type="SUPFAM" id="SSF53335">
    <property type="entry name" value="S-adenosyl-L-methionine-dependent methyltransferases"/>
    <property type="match status" value="1"/>
</dbReference>
<feature type="active site" evidence="16">
    <location>
        <position position="152"/>
    </location>
</feature>
<keyword evidence="25" id="KW-1185">Reference proteome</keyword>
<dbReference type="InterPro" id="IPR022642">
    <property type="entry name" value="CheR_C"/>
</dbReference>
<dbReference type="OrthoDB" id="9816309at2"/>
<gene>
    <name evidence="24" type="ORF">B1812_09205</name>
</gene>
<dbReference type="SUPFAM" id="SSF55874">
    <property type="entry name" value="ATPase domain of HSP90 chaperone/DNA topoisomerase II/histidine kinase"/>
    <property type="match status" value="1"/>
</dbReference>
<dbReference type="Gene3D" id="3.30.565.10">
    <property type="entry name" value="Histidine kinase-like ATPase, C-terminal domain"/>
    <property type="match status" value="1"/>
</dbReference>
<dbReference type="InterPro" id="IPR035909">
    <property type="entry name" value="CheB_C"/>
</dbReference>
<dbReference type="SMART" id="SM00387">
    <property type="entry name" value="HATPase_c"/>
    <property type="match status" value="1"/>
</dbReference>
<evidence type="ECO:0000256" key="9">
    <source>
        <dbReference type="ARBA" id="ARBA00022691"/>
    </source>
</evidence>
<evidence type="ECO:0000259" key="22">
    <source>
        <dbReference type="PROSITE" id="PS50122"/>
    </source>
</evidence>
<keyword evidence="16" id="KW-0145">Chemotaxis</keyword>
<dbReference type="EC" id="2.7.13.3" evidence="4"/>
<protein>
    <recommendedName>
        <fullName evidence="15">Sensor protein FixL</fullName>
        <ecNumber evidence="5">2.1.1.80</ecNumber>
        <ecNumber evidence="4">2.7.13.3</ecNumber>
    </recommendedName>
</protein>
<dbReference type="GO" id="GO:0008984">
    <property type="term" value="F:protein-glutamate methylesterase activity"/>
    <property type="evidence" value="ECO:0007669"/>
    <property type="project" value="InterPro"/>
</dbReference>
<evidence type="ECO:0000256" key="1">
    <source>
        <dbReference type="ARBA" id="ARBA00000085"/>
    </source>
</evidence>
<evidence type="ECO:0000256" key="15">
    <source>
        <dbReference type="ARBA" id="ARBA00070616"/>
    </source>
</evidence>
<dbReference type="Pfam" id="PF03705">
    <property type="entry name" value="CheR_N"/>
    <property type="match status" value="1"/>
</dbReference>
<keyword evidence="9" id="KW-0949">S-adenosyl-L-methionine</keyword>
<comment type="catalytic activity">
    <reaction evidence="1">
        <text>ATP + protein L-histidine = ADP + protein N-phospho-L-histidine.</text>
        <dbReference type="EC" id="2.7.13.3"/>
    </reaction>
</comment>
<accession>A0A1W6MUE0</accession>
<dbReference type="EC" id="2.1.1.80" evidence="5"/>
<comment type="cofactor">
    <cofactor evidence="3">
        <name>heme</name>
        <dbReference type="ChEBI" id="CHEBI:30413"/>
    </cofactor>
</comment>
<dbReference type="Gene3D" id="3.40.50.150">
    <property type="entry name" value="Vaccinia Virus protein VP39"/>
    <property type="match status" value="1"/>
</dbReference>
<feature type="domain" description="PAS" evidence="20">
    <location>
        <begin position="857"/>
        <end position="927"/>
    </location>
</feature>
<proteinExistence type="predicted"/>
<dbReference type="Pfam" id="PF01739">
    <property type="entry name" value="CheR"/>
    <property type="match status" value="1"/>
</dbReference>
<dbReference type="InterPro" id="IPR000014">
    <property type="entry name" value="PAS"/>
</dbReference>
<dbReference type="GO" id="GO:0008983">
    <property type="term" value="F:protein-glutamate O-methyltransferase activity"/>
    <property type="evidence" value="ECO:0007669"/>
    <property type="project" value="UniProtKB-EC"/>
</dbReference>
<dbReference type="SUPFAM" id="SSF47384">
    <property type="entry name" value="Homodimeric domain of signal transducing histidine kinase"/>
    <property type="match status" value="1"/>
</dbReference>
<dbReference type="GO" id="GO:0005524">
    <property type="term" value="F:ATP binding"/>
    <property type="evidence" value="ECO:0007669"/>
    <property type="project" value="UniProtKB-KW"/>
</dbReference>
<dbReference type="PRINTS" id="PR00996">
    <property type="entry name" value="CHERMTFRASE"/>
</dbReference>
<keyword evidence="17" id="KW-0175">Coiled coil</keyword>
<evidence type="ECO:0000256" key="6">
    <source>
        <dbReference type="ARBA" id="ARBA00022603"/>
    </source>
</evidence>
<evidence type="ECO:0000256" key="18">
    <source>
        <dbReference type="SAM" id="MobiDB-lite"/>
    </source>
</evidence>
<dbReference type="PANTHER" id="PTHR24422:SF27">
    <property type="entry name" value="PROTEIN-GLUTAMATE O-METHYLTRANSFERASE"/>
    <property type="match status" value="1"/>
</dbReference>
<evidence type="ECO:0000259" key="21">
    <source>
        <dbReference type="PROSITE" id="PS50113"/>
    </source>
</evidence>
<dbReference type="InterPro" id="IPR000780">
    <property type="entry name" value="CheR_MeTrfase"/>
</dbReference>
<keyword evidence="11" id="KW-0418">Kinase</keyword>
<dbReference type="GO" id="GO:0000156">
    <property type="term" value="F:phosphorelay response regulator activity"/>
    <property type="evidence" value="ECO:0007669"/>
    <property type="project" value="InterPro"/>
</dbReference>
<dbReference type="GO" id="GO:0006355">
    <property type="term" value="P:regulation of DNA-templated transcription"/>
    <property type="evidence" value="ECO:0007669"/>
    <property type="project" value="InterPro"/>
</dbReference>
<keyword evidence="8" id="KW-0808">Transferase</keyword>
<dbReference type="Gene3D" id="1.10.155.10">
    <property type="entry name" value="Chemotaxis receptor methyltransferase CheR, N-terminal domain"/>
    <property type="match status" value="1"/>
</dbReference>
<dbReference type="CDD" id="cd00082">
    <property type="entry name" value="HisKA"/>
    <property type="match status" value="1"/>
</dbReference>
<feature type="domain" description="Histidine kinase" evidence="19">
    <location>
        <begin position="999"/>
        <end position="1212"/>
    </location>
</feature>
<evidence type="ECO:0000256" key="5">
    <source>
        <dbReference type="ARBA" id="ARBA00012534"/>
    </source>
</evidence>
<dbReference type="GO" id="GO:0032259">
    <property type="term" value="P:methylation"/>
    <property type="evidence" value="ECO:0007669"/>
    <property type="project" value="UniProtKB-KW"/>
</dbReference>
<evidence type="ECO:0000259" key="20">
    <source>
        <dbReference type="PROSITE" id="PS50112"/>
    </source>
</evidence>
<dbReference type="PROSITE" id="PS50109">
    <property type="entry name" value="HIS_KIN"/>
    <property type="match status" value="1"/>
</dbReference>
<dbReference type="InterPro" id="IPR001610">
    <property type="entry name" value="PAC"/>
</dbReference>
<dbReference type="Pfam" id="PF01339">
    <property type="entry name" value="CheB_methylest"/>
    <property type="match status" value="1"/>
</dbReference>
<evidence type="ECO:0000256" key="17">
    <source>
        <dbReference type="SAM" id="Coils"/>
    </source>
</evidence>
<dbReference type="SMART" id="SM00091">
    <property type="entry name" value="PAS"/>
    <property type="match status" value="3"/>
</dbReference>
<dbReference type="GO" id="GO:0000155">
    <property type="term" value="F:phosphorelay sensor kinase activity"/>
    <property type="evidence" value="ECO:0007669"/>
    <property type="project" value="InterPro"/>
</dbReference>
<dbReference type="SUPFAM" id="SSF52738">
    <property type="entry name" value="Methylesterase CheB, C-terminal domain"/>
    <property type="match status" value="1"/>
</dbReference>
<evidence type="ECO:0000259" key="23">
    <source>
        <dbReference type="PROSITE" id="PS50123"/>
    </source>
</evidence>
<dbReference type="SMART" id="SM00388">
    <property type="entry name" value="HisKA"/>
    <property type="match status" value="1"/>
</dbReference>
<dbReference type="Gene3D" id="3.30.450.20">
    <property type="entry name" value="PAS domain"/>
    <property type="match status" value="2"/>
</dbReference>
<dbReference type="InterPro" id="IPR029063">
    <property type="entry name" value="SAM-dependent_MTases_sf"/>
</dbReference>
<dbReference type="InterPro" id="IPR000700">
    <property type="entry name" value="PAS-assoc_C"/>
</dbReference>
<comment type="function">
    <text evidence="14">Putative oxygen sensor; modulates the activity of FixJ, a transcriptional activator of nitrogen fixation fixK gene. FixL probably acts as a kinase that phosphorylates FixJ.</text>
</comment>
<dbReference type="PROSITE" id="PS50112">
    <property type="entry name" value="PAS"/>
    <property type="match status" value="1"/>
</dbReference>
<evidence type="ECO:0000256" key="16">
    <source>
        <dbReference type="PROSITE-ProRule" id="PRU00050"/>
    </source>
</evidence>
<evidence type="ECO:0000313" key="24">
    <source>
        <dbReference type="EMBL" id="ARN81228.1"/>
    </source>
</evidence>
<dbReference type="InterPro" id="IPR022641">
    <property type="entry name" value="CheR_N"/>
</dbReference>
<keyword evidence="6" id="KW-0489">Methyltransferase</keyword>
<dbReference type="InterPro" id="IPR036890">
    <property type="entry name" value="HATPase_C_sf"/>
</dbReference>
<dbReference type="STRING" id="655015.B1812_09205"/>
<organism evidence="24 25">
    <name type="scientific">Methylocystis bryophila</name>
    <dbReference type="NCBI Taxonomy" id="655015"/>
    <lineage>
        <taxon>Bacteria</taxon>
        <taxon>Pseudomonadati</taxon>
        <taxon>Pseudomonadota</taxon>
        <taxon>Alphaproteobacteria</taxon>
        <taxon>Hyphomicrobiales</taxon>
        <taxon>Methylocystaceae</taxon>
        <taxon>Methylocystis</taxon>
    </lineage>
</organism>
<dbReference type="InterPro" id="IPR036804">
    <property type="entry name" value="CheR_N_sf"/>
</dbReference>
<feature type="region of interest" description="Disordered" evidence="18">
    <location>
        <begin position="1"/>
        <end position="31"/>
    </location>
</feature>
<dbReference type="SMART" id="SM00138">
    <property type="entry name" value="MeTrc"/>
    <property type="match status" value="1"/>
</dbReference>
<dbReference type="PANTHER" id="PTHR24422">
    <property type="entry name" value="CHEMOTAXIS PROTEIN METHYLTRANSFERASE"/>
    <property type="match status" value="1"/>
</dbReference>
<dbReference type="SUPFAM" id="SSF47757">
    <property type="entry name" value="Chemotaxis receptor methyltransferase CheR, N-terminal domain"/>
    <property type="match status" value="1"/>
</dbReference>
<feature type="coiled-coil region" evidence="17">
    <location>
        <begin position="656"/>
        <end position="736"/>
    </location>
</feature>
<dbReference type="Pfam" id="PF13596">
    <property type="entry name" value="PAS_10"/>
    <property type="match status" value="1"/>
</dbReference>
<dbReference type="FunFam" id="3.30.450.20:FF:000060">
    <property type="entry name" value="Sensor protein FixL"/>
    <property type="match status" value="1"/>
</dbReference>
<dbReference type="Pfam" id="PF00989">
    <property type="entry name" value="PAS"/>
    <property type="match status" value="1"/>
</dbReference>
<evidence type="ECO:0000256" key="11">
    <source>
        <dbReference type="ARBA" id="ARBA00022777"/>
    </source>
</evidence>
<keyword evidence="12" id="KW-0067">ATP-binding</keyword>
<evidence type="ECO:0000313" key="25">
    <source>
        <dbReference type="Proteomes" id="UP000193978"/>
    </source>
</evidence>
<feature type="active site" evidence="16">
    <location>
        <position position="34"/>
    </location>
</feature>
<dbReference type="InterPro" id="IPR000673">
    <property type="entry name" value="Sig_transdc_resp-reg_Me-estase"/>
</dbReference>
<sequence length="1226" mass="135676">MASKSAQDQAPSGPDPSDGDQPDSRFPTVGIGASAGGVQALQEFFDNLPEDVLAAFVVIVHLDPKRQSELSNIIAAHTKLPVSQVTDRVRLEPRHVYVTPPNRQLLIAEQHLSTVEFIEPPSRRAPIDLFFRSLAAQHGDKLAIILSGAGSDGTVGVKAIKEAGGIILVQDPQEAEYGSMPSSAIATGVVDLVLPVREIAQRLPEMIALSDPIAATQPTENDEETMQRILSHIYVRTGHDFSKYKKSMILRRLARRMQMQRAPTLAAYLSILRGSAEETQALFADLLISVTTFFRDNAVFKILAESFIPRLFDEKGAADAVRVWISGCATGEEAYSMAILLMEERDRRGAHLEIQLFASDIDEAALAFAREGRYPLAIGADLSDERLRRFFTRENDYYRVQQELRDIVLFSKHSLLRDPPFSRLDLISCRNLLIYLDRDLQRQAYLTFHFALSPGGYLLLGASEWVDGSSGLFRIVDRDARIFQRAPTPACGARVVQTLAAGAASGPLPPRSSFAATPRNDASAHRESLERTAPPSAIVDEAFRVIHLSESAGRYLQPSAGALANDITELAREELRFDLRTALHRVFSRGEASLSPPIAVRFNGAQQRVYLQVKPVVHENARAARTAIVFFFEGEALADETDKTIGHEGPAPEEQIRALQQELGFALSQLRTSREEYEGANEELRAANEELQSVNEEYRSTAEELETSKEELQSINEELQTVNSELKSKLDSISRAHSDIQNLMAATDVGILFLDNQLRIKRFTPRVADLFNIASGDEGRSITDFTNSLNCEAFPSDATEVLKTLMSREREVCCRDGACYLMRLRPYRTVENRIDGIVVTFVDISERRHAEEALRDGEARIRAIIDGVADSIVTIDEHGVIRAVNKSTGEMFGYTPEELLGASVGKLMSEPHRTEHGRYIQNYLQTGVAKIIGFGREVEAARKDGSKFPAELRVSEIRHHDERLFIGFLRDLSEKRILEVRLRRLHGDRLTSMAEMATALAHELNQPLSAAANYMQAALRLLERWPERPPSISGALEQAAAQMLRAGRIVSHLHDFISRGDPEKITQSLHAIIRQTSELTGPLMKEHKVDLILNLDAAQDCVLADKVQIQQVLVNLIRNACEAMSATRIRKLTITTMLKNQTLQIDVIDTGVGLSKSVDADFFEPFASTKASGLGVGLSISRSIIEAHQGKIWASAAESGGAKFSFTLPLVETSHVEGQTPELADL</sequence>
<dbReference type="PROSITE" id="PS50113">
    <property type="entry name" value="PAC"/>
    <property type="match status" value="2"/>
</dbReference>
<keyword evidence="13" id="KW-0408">Iron</keyword>
<dbReference type="CDD" id="cd00130">
    <property type="entry name" value="PAS"/>
    <property type="match status" value="1"/>
</dbReference>
<dbReference type="PROSITE" id="PS50123">
    <property type="entry name" value="CHER"/>
    <property type="match status" value="1"/>
</dbReference>
<evidence type="ECO:0000256" key="14">
    <source>
        <dbReference type="ARBA" id="ARBA00059827"/>
    </source>
</evidence>
<dbReference type="EMBL" id="CP019948">
    <property type="protein sequence ID" value="ARN81228.1"/>
    <property type="molecule type" value="Genomic_DNA"/>
</dbReference>
<evidence type="ECO:0000256" key="7">
    <source>
        <dbReference type="ARBA" id="ARBA00022617"/>
    </source>
</evidence>
<dbReference type="InterPro" id="IPR003594">
    <property type="entry name" value="HATPase_dom"/>
</dbReference>
<dbReference type="InterPro" id="IPR035965">
    <property type="entry name" value="PAS-like_dom_sf"/>
</dbReference>
<dbReference type="InterPro" id="IPR005467">
    <property type="entry name" value="His_kinase_dom"/>
</dbReference>
<evidence type="ECO:0000259" key="19">
    <source>
        <dbReference type="PROSITE" id="PS50109"/>
    </source>
</evidence>
<keyword evidence="7" id="KW-0479">Metal-binding</keyword>
<dbReference type="Gene3D" id="1.10.287.130">
    <property type="match status" value="1"/>
</dbReference>
<evidence type="ECO:0000256" key="13">
    <source>
        <dbReference type="ARBA" id="ARBA00023004"/>
    </source>
</evidence>
<dbReference type="InterPro" id="IPR013767">
    <property type="entry name" value="PAS_fold"/>
</dbReference>